<evidence type="ECO:0000313" key="2">
    <source>
        <dbReference type="Proteomes" id="UP000216363"/>
    </source>
</evidence>
<reference evidence="1 2" key="1">
    <citation type="submission" date="2017-07" db="EMBL/GenBank/DDBJ databases">
        <title>Draft genome of Ochrobactrum lupini type strain LUP21.</title>
        <authorList>
            <person name="Krzyzanowska D.M."/>
            <person name="Jafra S."/>
        </authorList>
    </citation>
    <scope>NUCLEOTIDE SEQUENCE [LARGE SCALE GENOMIC DNA]</scope>
    <source>
        <strain evidence="1 2">LUP21</strain>
    </source>
</reference>
<dbReference type="EMBL" id="NNRN01000056">
    <property type="protein sequence ID" value="OYR25991.1"/>
    <property type="molecule type" value="Genomic_DNA"/>
</dbReference>
<comment type="caution">
    <text evidence="1">The sequence shown here is derived from an EMBL/GenBank/DDBJ whole genome shotgun (WGS) entry which is preliminary data.</text>
</comment>
<evidence type="ECO:0000313" key="1">
    <source>
        <dbReference type="EMBL" id="OYR25991.1"/>
    </source>
</evidence>
<name>A0A256GHB0_9HYPH</name>
<gene>
    <name evidence="1" type="ORF">CES86_4045</name>
</gene>
<accession>A0A256GHB0</accession>
<sequence>MIHICEVLGVIPIDMLYEAAPHLWGNSEEEAKERVELAKLLANLPHSLLRDLLPVVRTLSNLQSQVDAKLIT</sequence>
<dbReference type="AlphaFoldDB" id="A0A256GHB0"/>
<organism evidence="1 2">
    <name type="scientific">Brucella lupini</name>
    <dbReference type="NCBI Taxonomy" id="255457"/>
    <lineage>
        <taxon>Bacteria</taxon>
        <taxon>Pseudomonadati</taxon>
        <taxon>Pseudomonadota</taxon>
        <taxon>Alphaproteobacteria</taxon>
        <taxon>Hyphomicrobiales</taxon>
        <taxon>Brucellaceae</taxon>
        <taxon>Brucella/Ochrobactrum group</taxon>
        <taxon>Brucella</taxon>
    </lineage>
</organism>
<protein>
    <submittedName>
        <fullName evidence="1">Putative helix-turn-helix domain protein</fullName>
    </submittedName>
</protein>
<proteinExistence type="predicted"/>
<dbReference type="Proteomes" id="UP000216363">
    <property type="component" value="Unassembled WGS sequence"/>
</dbReference>